<comment type="caution">
    <text evidence="15">The sequence shown here is derived from an EMBL/GenBank/DDBJ whole genome shotgun (WGS) entry which is preliminary data.</text>
</comment>
<dbReference type="PROSITE" id="PS50025">
    <property type="entry name" value="LAM_G_DOMAIN"/>
    <property type="match status" value="4"/>
</dbReference>
<dbReference type="EMBL" id="JABFTP020000103">
    <property type="protein sequence ID" value="KAL3278238.1"/>
    <property type="molecule type" value="Genomic_DNA"/>
</dbReference>
<evidence type="ECO:0000256" key="5">
    <source>
        <dbReference type="ARBA" id="ARBA00022729"/>
    </source>
</evidence>
<feature type="domain" description="Laminin G" evidence="13">
    <location>
        <begin position="356"/>
        <end position="529"/>
    </location>
</feature>
<evidence type="ECO:0000259" key="13">
    <source>
        <dbReference type="PROSITE" id="PS50025"/>
    </source>
</evidence>
<dbReference type="AlphaFoldDB" id="A0ABD2NHL5"/>
<dbReference type="PANTHER" id="PTHR15036:SF91">
    <property type="entry name" value="NEUREXIN-4"/>
    <property type="match status" value="1"/>
</dbReference>
<dbReference type="CDD" id="cd00110">
    <property type="entry name" value="LamG"/>
    <property type="match status" value="4"/>
</dbReference>
<evidence type="ECO:0000256" key="3">
    <source>
        <dbReference type="ARBA" id="ARBA00022536"/>
    </source>
</evidence>
<dbReference type="SMART" id="SM00231">
    <property type="entry name" value="FA58C"/>
    <property type="match status" value="1"/>
</dbReference>
<feature type="domain" description="EGF-like" evidence="14">
    <location>
        <begin position="531"/>
        <end position="568"/>
    </location>
</feature>
<evidence type="ECO:0000313" key="16">
    <source>
        <dbReference type="Proteomes" id="UP001516400"/>
    </source>
</evidence>
<dbReference type="SUPFAM" id="SSF49785">
    <property type="entry name" value="Galactose-binding domain-like"/>
    <property type="match status" value="1"/>
</dbReference>
<evidence type="ECO:0000256" key="7">
    <source>
        <dbReference type="ARBA" id="ARBA00023136"/>
    </source>
</evidence>
<gene>
    <name evidence="15" type="ORF">HHI36_013576</name>
</gene>
<dbReference type="CDD" id="cd00054">
    <property type="entry name" value="EGF_CA"/>
    <property type="match status" value="2"/>
</dbReference>
<dbReference type="Gene3D" id="2.60.120.260">
    <property type="entry name" value="Galactose-binding domain-like"/>
    <property type="match status" value="1"/>
</dbReference>
<feature type="domain" description="Laminin G" evidence="13">
    <location>
        <begin position="785"/>
        <end position="950"/>
    </location>
</feature>
<proteinExistence type="inferred from homology"/>
<protein>
    <recommendedName>
        <fullName evidence="17">Neurexin-4</fullName>
    </recommendedName>
</protein>
<dbReference type="Proteomes" id="UP001516400">
    <property type="component" value="Unassembled WGS sequence"/>
</dbReference>
<keyword evidence="6 10" id="KW-1133">Transmembrane helix</keyword>
<evidence type="ECO:0000256" key="8">
    <source>
        <dbReference type="ARBA" id="ARBA00023157"/>
    </source>
</evidence>
<feature type="transmembrane region" description="Helical" evidence="10">
    <location>
        <begin position="1206"/>
        <end position="1230"/>
    </location>
</feature>
<dbReference type="InterPro" id="IPR008979">
    <property type="entry name" value="Galactose-bd-like_sf"/>
</dbReference>
<evidence type="ECO:0000256" key="4">
    <source>
        <dbReference type="ARBA" id="ARBA00022692"/>
    </source>
</evidence>
<dbReference type="PROSITE" id="PS50022">
    <property type="entry name" value="FA58C_3"/>
    <property type="match status" value="1"/>
</dbReference>
<dbReference type="Gene3D" id="2.60.120.1000">
    <property type="match status" value="1"/>
</dbReference>
<feature type="signal peptide" evidence="11">
    <location>
        <begin position="1"/>
        <end position="20"/>
    </location>
</feature>
<dbReference type="GO" id="GO:0016020">
    <property type="term" value="C:membrane"/>
    <property type="evidence" value="ECO:0007669"/>
    <property type="project" value="UniProtKB-SubCell"/>
</dbReference>
<dbReference type="InterPro" id="IPR000421">
    <property type="entry name" value="FA58C"/>
</dbReference>
<evidence type="ECO:0000256" key="9">
    <source>
        <dbReference type="PROSITE-ProRule" id="PRU00076"/>
    </source>
</evidence>
<organism evidence="15 16">
    <name type="scientific">Cryptolaemus montrouzieri</name>
    <dbReference type="NCBI Taxonomy" id="559131"/>
    <lineage>
        <taxon>Eukaryota</taxon>
        <taxon>Metazoa</taxon>
        <taxon>Ecdysozoa</taxon>
        <taxon>Arthropoda</taxon>
        <taxon>Hexapoda</taxon>
        <taxon>Insecta</taxon>
        <taxon>Pterygota</taxon>
        <taxon>Neoptera</taxon>
        <taxon>Endopterygota</taxon>
        <taxon>Coleoptera</taxon>
        <taxon>Polyphaga</taxon>
        <taxon>Cucujiformia</taxon>
        <taxon>Coccinelloidea</taxon>
        <taxon>Coccinellidae</taxon>
        <taxon>Scymninae</taxon>
        <taxon>Scymnini</taxon>
        <taxon>Cryptolaemus</taxon>
    </lineage>
</organism>
<dbReference type="Gene3D" id="2.60.120.200">
    <property type="match status" value="4"/>
</dbReference>
<comment type="caution">
    <text evidence="9">Lacks conserved residue(s) required for the propagation of feature annotation.</text>
</comment>
<evidence type="ECO:0000256" key="11">
    <source>
        <dbReference type="SAM" id="SignalP"/>
    </source>
</evidence>
<evidence type="ECO:0000256" key="1">
    <source>
        <dbReference type="ARBA" id="ARBA00004479"/>
    </source>
</evidence>
<keyword evidence="3 9" id="KW-0245">EGF-like domain</keyword>
<evidence type="ECO:0000259" key="12">
    <source>
        <dbReference type="PROSITE" id="PS50022"/>
    </source>
</evidence>
<feature type="domain" description="F5/8 type C" evidence="12">
    <location>
        <begin position="28"/>
        <end position="166"/>
    </location>
</feature>
<dbReference type="PROSITE" id="PS01286">
    <property type="entry name" value="FA58C_2"/>
    <property type="match status" value="1"/>
</dbReference>
<feature type="domain" description="Laminin G" evidence="13">
    <location>
        <begin position="170"/>
        <end position="350"/>
    </location>
</feature>
<dbReference type="InterPro" id="IPR050372">
    <property type="entry name" value="Neurexin-related_CASP"/>
</dbReference>
<dbReference type="PROSITE" id="PS50026">
    <property type="entry name" value="EGF_3"/>
    <property type="match status" value="2"/>
</dbReference>
<feature type="chain" id="PRO_5044819067" description="Neurexin-4" evidence="11">
    <location>
        <begin position="21"/>
        <end position="1272"/>
    </location>
</feature>
<dbReference type="PROSITE" id="PS01285">
    <property type="entry name" value="FA58C_1"/>
    <property type="match status" value="1"/>
</dbReference>
<dbReference type="Pfam" id="PF00754">
    <property type="entry name" value="F5_F8_type_C"/>
    <property type="match status" value="1"/>
</dbReference>
<reference evidence="15 16" key="1">
    <citation type="journal article" date="2021" name="BMC Biol.">
        <title>Horizontally acquired antibacterial genes associated with adaptive radiation of ladybird beetles.</title>
        <authorList>
            <person name="Li H.S."/>
            <person name="Tang X.F."/>
            <person name="Huang Y.H."/>
            <person name="Xu Z.Y."/>
            <person name="Chen M.L."/>
            <person name="Du X.Y."/>
            <person name="Qiu B.Y."/>
            <person name="Chen P.T."/>
            <person name="Zhang W."/>
            <person name="Slipinski A."/>
            <person name="Escalona H.E."/>
            <person name="Waterhouse R.M."/>
            <person name="Zwick A."/>
            <person name="Pang H."/>
        </authorList>
    </citation>
    <scope>NUCLEOTIDE SEQUENCE [LARGE SCALE GENOMIC DNA]</scope>
    <source>
        <strain evidence="15">SYSU2018</strain>
    </source>
</reference>
<dbReference type="Pfam" id="PF02210">
    <property type="entry name" value="Laminin_G_2"/>
    <property type="match status" value="4"/>
</dbReference>
<dbReference type="Gene3D" id="2.10.25.10">
    <property type="entry name" value="Laminin"/>
    <property type="match status" value="2"/>
</dbReference>
<dbReference type="InterPro" id="IPR001791">
    <property type="entry name" value="Laminin_G"/>
</dbReference>
<evidence type="ECO:0008006" key="17">
    <source>
        <dbReference type="Google" id="ProtNLM"/>
    </source>
</evidence>
<feature type="domain" description="Laminin G" evidence="13">
    <location>
        <begin position="989"/>
        <end position="1171"/>
    </location>
</feature>
<dbReference type="SMART" id="SM00181">
    <property type="entry name" value="EGF"/>
    <property type="match status" value="2"/>
</dbReference>
<dbReference type="InterPro" id="IPR013320">
    <property type="entry name" value="ConA-like_dom_sf"/>
</dbReference>
<dbReference type="PANTHER" id="PTHR15036">
    <property type="entry name" value="PIKACHURIN-LIKE PROTEIN"/>
    <property type="match status" value="1"/>
</dbReference>
<name>A0ABD2NHL5_9CUCU</name>
<dbReference type="SUPFAM" id="SSF49899">
    <property type="entry name" value="Concanavalin A-like lectins/glucanases"/>
    <property type="match status" value="4"/>
</dbReference>
<evidence type="ECO:0000256" key="2">
    <source>
        <dbReference type="ARBA" id="ARBA00010241"/>
    </source>
</evidence>
<dbReference type="CDD" id="cd00057">
    <property type="entry name" value="FA58C"/>
    <property type="match status" value="1"/>
</dbReference>
<feature type="domain" description="EGF-like" evidence="14">
    <location>
        <begin position="951"/>
        <end position="987"/>
    </location>
</feature>
<keyword evidence="16" id="KW-1185">Reference proteome</keyword>
<dbReference type="SMART" id="SM00282">
    <property type="entry name" value="LamG"/>
    <property type="match status" value="4"/>
</dbReference>
<evidence type="ECO:0000313" key="15">
    <source>
        <dbReference type="EMBL" id="KAL3278238.1"/>
    </source>
</evidence>
<keyword evidence="5 11" id="KW-0732">Signal</keyword>
<keyword evidence="8" id="KW-1015">Disulfide bond</keyword>
<comment type="similarity">
    <text evidence="2">Belongs to the neurexin family.</text>
</comment>
<evidence type="ECO:0000259" key="14">
    <source>
        <dbReference type="PROSITE" id="PS50026"/>
    </source>
</evidence>
<keyword evidence="7 10" id="KW-0472">Membrane</keyword>
<evidence type="ECO:0000256" key="6">
    <source>
        <dbReference type="ARBA" id="ARBA00022989"/>
    </source>
</evidence>
<evidence type="ECO:0000256" key="10">
    <source>
        <dbReference type="SAM" id="Phobius"/>
    </source>
</evidence>
<keyword evidence="4 10" id="KW-0812">Transmembrane</keyword>
<comment type="subcellular location">
    <subcellularLocation>
        <location evidence="1">Membrane</location>
        <topology evidence="1">Single-pass type I membrane protein</topology>
    </subcellularLocation>
</comment>
<dbReference type="InterPro" id="IPR000742">
    <property type="entry name" value="EGF"/>
</dbReference>
<sequence>MKTSCYCCVFLLNIYYVVRGDYYRQDECNTPLLEKAVIKATSFLPERGPENVNLEGKSSWSPSENNIYNFLTLDLGSRFQITSIDTKGLSGSGEFVTEYMVQYSDDGEGWRIVTDAQGNTEMFRGNTDDDKSNQNSFVNPIIAQWIRVNPTRWKNRISMRMELFGCEYDAEDMYFNGTALLMLDLFHDPIAASRETIWFRFKTSAANGVILYSRGTQGDYIALQMRDNQLLLNINLGSGQVTSLSVGSLLDDNIWHDVVISRYQRNILFSVDRIMVQDKIKGDFNNLNLNREFYIGGVPNIQEGLVVTQNFTGCLENLYLNSTNLFQEVKQAFQYGEAYRYKKVNVLYSCPEPPIIPVTFLTQRSFAKLQGYEGMKSLNVSFFFRTYEGTGLMVYHSFSSSGHVAVFLEDGKIKIELITRDNPRVIFDNYEETLNDGKWHSVVLTILTNSLVLNVDYRPMRTVRLLSIQTGGQYFIGGGVTATIGLSGRHMPGFVGCMKTIGIDGSYKLPTDWRKDEFCCEGEVVFDACRLVDRCSPNPCQHGGICKQNEFEFFCDCAGTGYGGAVCHTSINSLSCEAYKKVQAVNQRADIKIDVDGSGPLAPFPVTCEFYPNGRVATVLHHNNQETTSVDGFQEPGSFEQDIHYEANDDQINALVNRSTSCRQHIEYACKGSRLFNSPSDERNFNPYSWWVSRHNQNMDYWGGGLPNSRKCECGILGGCIDRTKWCNCDAGLDTWQVDGGDLTDKEHLPVKQLRFGDTGNALDEKEGRYTLGPLICEGDDLFENVITFRVQEATINLPMFDMGHGGDIYFEFRTASENAVLFHSKGPHDYIKLSIISGDRIQFQYQAGSGPVAVVRESHRLANDEWHSISIERNRKGAMLVVDGALKAEVREPPGPFRALHLTSPLVIGANVDYRDGFTGCIRALLINGELVDLRSYARRGIFGISEGCVGKCESSPCLNNGTCFERYDSYSCDCRWTAFKGPICADEIGVNMKPSSLIKYDFMGSWRSTIAEHIRIGFTTANPRGFLLGFSSNISGEYMTIMVSNSGHLRVVFDFGFERQEIIYPDKHFGLGQYHDLRLSRKNAGATLVMQVDSYKPREFNFNIKASADAQFNNIQYMYIGRNESMTEGFIGCVSRVEFDDIYPLKLLFQQEGPGNVKSLGSTVTEDYCGVEPITHPPDIIQTRPPPILDEDKLKDAYNQTDSAILGGILAILFLALVILCVLIGRFIHRHKGEYLTQEDAGADTAMDPDTAVVYGQTGHHVQKKKEWFI</sequence>
<accession>A0ABD2NHL5</accession>